<dbReference type="Proteomes" id="UP000887013">
    <property type="component" value="Unassembled WGS sequence"/>
</dbReference>
<organism evidence="4 5">
    <name type="scientific">Nephila pilipes</name>
    <name type="common">Giant wood spider</name>
    <name type="synonym">Nephila maculata</name>
    <dbReference type="NCBI Taxonomy" id="299642"/>
    <lineage>
        <taxon>Eukaryota</taxon>
        <taxon>Metazoa</taxon>
        <taxon>Ecdysozoa</taxon>
        <taxon>Arthropoda</taxon>
        <taxon>Chelicerata</taxon>
        <taxon>Arachnida</taxon>
        <taxon>Araneae</taxon>
        <taxon>Araneomorphae</taxon>
        <taxon>Entelegynae</taxon>
        <taxon>Araneoidea</taxon>
        <taxon>Nephilidae</taxon>
        <taxon>Nephila</taxon>
    </lineage>
</organism>
<accession>A0A8X6UJF0</accession>
<evidence type="ECO:0000256" key="2">
    <source>
        <dbReference type="ARBA" id="ARBA00022737"/>
    </source>
</evidence>
<dbReference type="PANTHER" id="PTHR24412">
    <property type="entry name" value="KELCH PROTEIN"/>
    <property type="match status" value="1"/>
</dbReference>
<name>A0A8X6UJF0_NEPPI</name>
<keyword evidence="2" id="KW-0677">Repeat</keyword>
<protein>
    <recommendedName>
        <fullName evidence="3">Neuraminidase-like domain-containing protein</fullName>
    </recommendedName>
</protein>
<evidence type="ECO:0000259" key="3">
    <source>
        <dbReference type="Pfam" id="PF18413"/>
    </source>
</evidence>
<dbReference type="Pfam" id="PF18413">
    <property type="entry name" value="Neuraminidase"/>
    <property type="match status" value="1"/>
</dbReference>
<dbReference type="Gene3D" id="2.120.10.80">
    <property type="entry name" value="Kelch-type beta propeller"/>
    <property type="match status" value="1"/>
</dbReference>
<keyword evidence="5" id="KW-1185">Reference proteome</keyword>
<feature type="domain" description="Neuraminidase-like" evidence="3">
    <location>
        <begin position="13"/>
        <end position="135"/>
    </location>
</feature>
<dbReference type="OrthoDB" id="10250130at2759"/>
<evidence type="ECO:0000313" key="4">
    <source>
        <dbReference type="EMBL" id="GFU21011.1"/>
    </source>
</evidence>
<dbReference type="AlphaFoldDB" id="A0A8X6UJF0"/>
<reference evidence="4" key="1">
    <citation type="submission" date="2020-08" db="EMBL/GenBank/DDBJ databases">
        <title>Multicomponent nature underlies the extraordinary mechanical properties of spider dragline silk.</title>
        <authorList>
            <person name="Kono N."/>
            <person name="Nakamura H."/>
            <person name="Mori M."/>
            <person name="Yoshida Y."/>
            <person name="Ohtoshi R."/>
            <person name="Malay A.D."/>
            <person name="Moran D.A.P."/>
            <person name="Tomita M."/>
            <person name="Numata K."/>
            <person name="Arakawa K."/>
        </authorList>
    </citation>
    <scope>NUCLEOTIDE SEQUENCE</scope>
</reference>
<proteinExistence type="predicted"/>
<dbReference type="InterPro" id="IPR041079">
    <property type="entry name" value="Neuraminidase-like"/>
</dbReference>
<dbReference type="PANTHER" id="PTHR24412:SF489">
    <property type="entry name" value="RING FINGER DOMAIN AND KELCH REPEAT-CONTAINING PROTEIN DDB_G0271372"/>
    <property type="match status" value="1"/>
</dbReference>
<dbReference type="EMBL" id="BMAW01031417">
    <property type="protein sequence ID" value="GFU21011.1"/>
    <property type="molecule type" value="Genomic_DNA"/>
</dbReference>
<dbReference type="InterPro" id="IPR015915">
    <property type="entry name" value="Kelch-typ_b-propeller"/>
</dbReference>
<keyword evidence="1" id="KW-0880">Kelch repeat</keyword>
<dbReference type="SUPFAM" id="SSF117281">
    <property type="entry name" value="Kelch motif"/>
    <property type="match status" value="1"/>
</dbReference>
<evidence type="ECO:0000256" key="1">
    <source>
        <dbReference type="ARBA" id="ARBA00022441"/>
    </source>
</evidence>
<comment type="caution">
    <text evidence="4">The sequence shown here is derived from an EMBL/GenBank/DDBJ whole genome shotgun (WGS) entry which is preliminary data.</text>
</comment>
<gene>
    <name evidence="4" type="primary">EBE85_19005</name>
    <name evidence="4" type="ORF">NPIL_386331</name>
</gene>
<sequence>MKYFEDFEQVTSLKIVDSCFERVEGKNTLYVIGRTLAQPYDYYYCTAIFDEENQNILYWTAWEKIEASIPVETITPIHAFNRLFIFWVQQIEKGKDNEKRVDATINYIFQKPSGSWTAPQKLASDIRVDQVNEAKKLYWKKVAAFYLKEQGGKERRIEYMYQKTKVCFDSFFTKVVSVGNKTIFFSGRDDAKIDIYDDKEKVWTAYATSESRSAASKAVVGRKAIFFGGVNGLHPNPYSSKVDIYDDGAIGEKWSTHAASEARSSPAIAVVGKKAIFFGGERKRESGPSSKIDIYDAETGNWITHTASEARSYAAIAVVDKKAIFFGGSTQDGFSSKIDIYDDKADVNSNLLSYDATGSDGKLSLRETKNIFETNATNKESSAEFLYISKTSEQLTLLEDFKTSLAQQVMNKPGWFIIEGNQEHENIRESFLLLPKDNDLPMISEQSAYKVISDKIEFGYVGRP</sequence>
<evidence type="ECO:0000313" key="5">
    <source>
        <dbReference type="Proteomes" id="UP000887013"/>
    </source>
</evidence>